<feature type="compositionally biased region" description="Polar residues" evidence="7">
    <location>
        <begin position="438"/>
        <end position="448"/>
    </location>
</feature>
<gene>
    <name evidence="9" type="ORF">CUNI_LOCUS21823</name>
</gene>
<dbReference type="EMBL" id="CAJHNH020008510">
    <property type="protein sequence ID" value="CAG5136265.1"/>
    <property type="molecule type" value="Genomic_DNA"/>
</dbReference>
<name>A0A8S4A831_9EUPU</name>
<dbReference type="InterPro" id="IPR051966">
    <property type="entry name" value="RPAP3"/>
</dbReference>
<dbReference type="Pfam" id="PF13877">
    <property type="entry name" value="RPAP3_C"/>
    <property type="match status" value="1"/>
</dbReference>
<dbReference type="PROSITE" id="PS50005">
    <property type="entry name" value="TPR"/>
    <property type="match status" value="2"/>
</dbReference>
<dbReference type="PANTHER" id="PTHR46423">
    <property type="entry name" value="RNA POLYMERASE II-ASSOCIATED PROTEIN 3"/>
    <property type="match status" value="1"/>
</dbReference>
<evidence type="ECO:0000256" key="6">
    <source>
        <dbReference type="SAM" id="Coils"/>
    </source>
</evidence>
<evidence type="ECO:0000256" key="7">
    <source>
        <dbReference type="SAM" id="MobiDB-lite"/>
    </source>
</evidence>
<dbReference type="Pfam" id="PF13181">
    <property type="entry name" value="TPR_8"/>
    <property type="match status" value="2"/>
</dbReference>
<dbReference type="Gene3D" id="1.25.40.10">
    <property type="entry name" value="Tetratricopeptide repeat domain"/>
    <property type="match status" value="1"/>
</dbReference>
<organism evidence="9 10">
    <name type="scientific">Candidula unifasciata</name>
    <dbReference type="NCBI Taxonomy" id="100452"/>
    <lineage>
        <taxon>Eukaryota</taxon>
        <taxon>Metazoa</taxon>
        <taxon>Spiralia</taxon>
        <taxon>Lophotrochozoa</taxon>
        <taxon>Mollusca</taxon>
        <taxon>Gastropoda</taxon>
        <taxon>Heterobranchia</taxon>
        <taxon>Euthyneura</taxon>
        <taxon>Panpulmonata</taxon>
        <taxon>Eupulmonata</taxon>
        <taxon>Stylommatophora</taxon>
        <taxon>Helicina</taxon>
        <taxon>Helicoidea</taxon>
        <taxon>Geomitridae</taxon>
        <taxon>Candidula</taxon>
    </lineage>
</organism>
<dbReference type="InterPro" id="IPR011990">
    <property type="entry name" value="TPR-like_helical_dom_sf"/>
</dbReference>
<dbReference type="Proteomes" id="UP000678393">
    <property type="component" value="Unassembled WGS sequence"/>
</dbReference>
<comment type="similarity">
    <text evidence="3">Belongs to the RPAP3 family.</text>
</comment>
<proteinExistence type="inferred from homology"/>
<dbReference type="GO" id="GO:0101031">
    <property type="term" value="C:protein folding chaperone complex"/>
    <property type="evidence" value="ECO:0007669"/>
    <property type="project" value="TreeGrafter"/>
</dbReference>
<evidence type="ECO:0000259" key="8">
    <source>
        <dbReference type="Pfam" id="PF13877"/>
    </source>
</evidence>
<evidence type="ECO:0000256" key="2">
    <source>
        <dbReference type="ARBA" id="ARBA00022803"/>
    </source>
</evidence>
<evidence type="ECO:0000313" key="9">
    <source>
        <dbReference type="EMBL" id="CAG5136265.1"/>
    </source>
</evidence>
<accession>A0A8S4A831</accession>
<dbReference type="SMART" id="SM00028">
    <property type="entry name" value="TPR"/>
    <property type="match status" value="3"/>
</dbReference>
<keyword evidence="1" id="KW-0677">Repeat</keyword>
<keyword evidence="2 5" id="KW-0802">TPR repeat</keyword>
<sequence>MPISKHEEKMVDLRVQMQQNQVELRDYLADLDSWESDIKEKEEQLRTGKTAQIEELPPVRNTIQKKKMKKKKKELKDAESNKPRRISGFDFKAWDKFDVDKALEEIDKKEKEDKTSSSEYETDEEWEMERKKHLANVEKDLGNEFLKKGEYDKAIEAYTKGMAFDATNAVLPANRAMALLKQQKFAAAELDCTVSISLDPLYVKAYLRRASARASLGKFDQAMSDYSHVLGLEPSNKQAKSEVERLQKEIKREKEVPVLSTLTEQGKGIVKPVYKQPEERSKAPLKRIHIEEIGIESTGQQYHPDLAYGATAKKVSVQEQENFEKLVSQNAPQQAPHSSSIAVESNLMPTFANERIQPVNVEPRDLRSQDQQDISLPSVETRTEHQEVLTSTIPSNVLKAQKRPSWNAASNPDSHQSPDSGSGNNQRKAPSRIETERNGTSLPSEGISIPQTSFQFQTDFRLLKNKPEAFFEYFQAIPPSHYTKLFGHSLDADMLMAVLKSLAANLSSQDLYEILTQLSMVKRFSMTTMFLSQSDKQVVRSLMEHLSKSGSRPQNDILSLSRKYEL</sequence>
<feature type="repeat" description="TPR" evidence="5">
    <location>
        <begin position="203"/>
        <end position="236"/>
    </location>
</feature>
<dbReference type="AlphaFoldDB" id="A0A8S4A831"/>
<dbReference type="InterPro" id="IPR025986">
    <property type="entry name" value="RPAP3-like_C"/>
</dbReference>
<feature type="compositionally biased region" description="Polar residues" evidence="7">
    <location>
        <begin position="371"/>
        <end position="380"/>
    </location>
</feature>
<evidence type="ECO:0000256" key="3">
    <source>
        <dbReference type="ARBA" id="ARBA00038275"/>
    </source>
</evidence>
<feature type="repeat" description="TPR" evidence="5">
    <location>
        <begin position="135"/>
        <end position="168"/>
    </location>
</feature>
<feature type="compositionally biased region" description="Polar residues" evidence="7">
    <location>
        <begin position="407"/>
        <end position="428"/>
    </location>
</feature>
<dbReference type="InterPro" id="IPR019734">
    <property type="entry name" value="TPR_rpt"/>
</dbReference>
<dbReference type="SUPFAM" id="SSF48452">
    <property type="entry name" value="TPR-like"/>
    <property type="match status" value="1"/>
</dbReference>
<dbReference type="PANTHER" id="PTHR46423:SF1">
    <property type="entry name" value="RNA POLYMERASE II-ASSOCIATED PROTEIN 3"/>
    <property type="match status" value="1"/>
</dbReference>
<evidence type="ECO:0000313" key="10">
    <source>
        <dbReference type="Proteomes" id="UP000678393"/>
    </source>
</evidence>
<keyword evidence="10" id="KW-1185">Reference proteome</keyword>
<evidence type="ECO:0000256" key="5">
    <source>
        <dbReference type="PROSITE-ProRule" id="PRU00339"/>
    </source>
</evidence>
<keyword evidence="6" id="KW-0175">Coiled coil</keyword>
<protein>
    <recommendedName>
        <fullName evidence="4">RNA polymerase II-associated protein 3</fullName>
    </recommendedName>
</protein>
<evidence type="ECO:0000256" key="1">
    <source>
        <dbReference type="ARBA" id="ARBA00022737"/>
    </source>
</evidence>
<feature type="coiled-coil region" evidence="6">
    <location>
        <begin position="3"/>
        <end position="81"/>
    </location>
</feature>
<evidence type="ECO:0000256" key="4">
    <source>
        <dbReference type="ARBA" id="ARBA00040133"/>
    </source>
</evidence>
<feature type="domain" description="RNA-polymerase II-associated protein 3-like C-terminal" evidence="8">
    <location>
        <begin position="450"/>
        <end position="536"/>
    </location>
</feature>
<feature type="region of interest" description="Disordered" evidence="7">
    <location>
        <begin position="362"/>
        <end position="448"/>
    </location>
</feature>
<reference evidence="9" key="1">
    <citation type="submission" date="2021-04" db="EMBL/GenBank/DDBJ databases">
        <authorList>
            <consortium name="Molecular Ecology Group"/>
        </authorList>
    </citation>
    <scope>NUCLEOTIDE SEQUENCE</scope>
</reference>
<comment type="caution">
    <text evidence="9">The sequence shown here is derived from an EMBL/GenBank/DDBJ whole genome shotgun (WGS) entry which is preliminary data.</text>
</comment>
<dbReference type="OrthoDB" id="629492at2759"/>